<comment type="caution">
    <text evidence="1">The sequence shown here is derived from an EMBL/GenBank/DDBJ whole genome shotgun (WGS) entry which is preliminary data.</text>
</comment>
<gene>
    <name evidence="1" type="ORF">JCM21714_150</name>
</gene>
<dbReference type="EMBL" id="BAVS01000001">
    <property type="protein sequence ID" value="GAE91209.1"/>
    <property type="molecule type" value="Genomic_DNA"/>
</dbReference>
<dbReference type="AlphaFoldDB" id="W4VEM7"/>
<evidence type="ECO:0000313" key="1">
    <source>
        <dbReference type="EMBL" id="GAE91209.1"/>
    </source>
</evidence>
<dbReference type="GO" id="GO:0016301">
    <property type="term" value="F:kinase activity"/>
    <property type="evidence" value="ECO:0007669"/>
    <property type="project" value="UniProtKB-KW"/>
</dbReference>
<dbReference type="InterPro" id="IPR043129">
    <property type="entry name" value="ATPase_NBD"/>
</dbReference>
<sequence length="58" mass="6414">MDKDILIGVDIGGTTVKNAIISIQGEMIDKWEIPTVLKNGGKSVPQDIWNSIEKNYLN</sequence>
<name>W4VEM7_9BACI</name>
<organism evidence="1 2">
    <name type="scientific">Gracilibacillus boraciitolerans JCM 21714</name>
    <dbReference type="NCBI Taxonomy" id="1298598"/>
    <lineage>
        <taxon>Bacteria</taxon>
        <taxon>Bacillati</taxon>
        <taxon>Bacillota</taxon>
        <taxon>Bacilli</taxon>
        <taxon>Bacillales</taxon>
        <taxon>Bacillaceae</taxon>
        <taxon>Gracilibacillus</taxon>
    </lineage>
</organism>
<proteinExistence type="predicted"/>
<keyword evidence="2" id="KW-1185">Reference proteome</keyword>
<keyword evidence="1" id="KW-0808">Transferase</keyword>
<dbReference type="Gene3D" id="3.30.420.40">
    <property type="match status" value="1"/>
</dbReference>
<dbReference type="STRING" id="1298598.JCM21714_150"/>
<reference evidence="1 2" key="1">
    <citation type="journal article" date="2014" name="Genome Announc.">
        <title>Draft Genome Sequence of the Boron-Tolerant and Moderately Halotolerant Bacterium Gracilibacillus boraciitolerans JCM 21714T.</title>
        <authorList>
            <person name="Ahmed I."/>
            <person name="Oshima K."/>
            <person name="Suda W."/>
            <person name="Kitamura K."/>
            <person name="Iida T."/>
            <person name="Ohmori Y."/>
            <person name="Fujiwara T."/>
            <person name="Hattori M."/>
            <person name="Ohkuma M."/>
        </authorList>
    </citation>
    <scope>NUCLEOTIDE SEQUENCE [LARGE SCALE GENOMIC DNA]</scope>
    <source>
        <strain evidence="1 2">JCM 21714</strain>
    </source>
</reference>
<dbReference type="SUPFAM" id="SSF53067">
    <property type="entry name" value="Actin-like ATPase domain"/>
    <property type="match status" value="1"/>
</dbReference>
<accession>W4VEM7</accession>
<dbReference type="eggNOG" id="COG1940">
    <property type="taxonomic scope" value="Bacteria"/>
</dbReference>
<evidence type="ECO:0000313" key="2">
    <source>
        <dbReference type="Proteomes" id="UP000019102"/>
    </source>
</evidence>
<protein>
    <submittedName>
        <fullName evidence="1">Glucokinase</fullName>
    </submittedName>
</protein>
<dbReference type="Proteomes" id="UP000019102">
    <property type="component" value="Unassembled WGS sequence"/>
</dbReference>
<keyword evidence="1" id="KW-0418">Kinase</keyword>